<dbReference type="Proteomes" id="UP000066624">
    <property type="component" value="Chromosome"/>
</dbReference>
<keyword evidence="1" id="KW-0472">Membrane</keyword>
<feature type="transmembrane region" description="Helical" evidence="1">
    <location>
        <begin position="75"/>
        <end position="97"/>
    </location>
</feature>
<evidence type="ECO:0000256" key="1">
    <source>
        <dbReference type="SAM" id="Phobius"/>
    </source>
</evidence>
<evidence type="ECO:0000313" key="2">
    <source>
        <dbReference type="EMBL" id="AKS40405.1"/>
    </source>
</evidence>
<keyword evidence="3" id="KW-1185">Reference proteome</keyword>
<dbReference type="AlphaFoldDB" id="A0A0K0XRX5"/>
<feature type="transmembrane region" description="Helical" evidence="1">
    <location>
        <begin position="192"/>
        <end position="212"/>
    </location>
</feature>
<evidence type="ECO:0000313" key="3">
    <source>
        <dbReference type="Proteomes" id="UP000066624"/>
    </source>
</evidence>
<accession>A0A0K0XRX5</accession>
<proteinExistence type="predicted"/>
<sequence>MVTESTTEENEVERAPRQDIDAQKLERLRDRTDEIELIISGLTTFALFTLPGWLFESLSQNFAHYSAMMQIATNLSLIVVPGLFYSLGFCFAIHLMVRAYWAGLIGLQTVFPNGINWSRASGLGPLTRRYHREHLPSLPAATARADHFASALFAVISMIALGVLWIAVLMISTLMVAGVIGERMGHTNQGLGIGSLILVSLLAGLPILLWVLDAGIGRLFPRLAGTRAFQALIRALNRFLGWIWPQRLILPVQLVLQTNTRPFIFALCLIVGVTGIITFGQFRYAAWTQFSLSNEFTYLDDATVAEGMRSTYYEDQRSLRDRMRLYPMIDSFVQSQTVMRVFLPYQPLRDNLMLERQCGPEDDRLDCLRRIWRVSLDGRVLDPQSLIPTERFDLNLRGLTGVVGLDGLSPGLHTLEVIWNPEGDEVDGPVDDRYQDQIVRRYAIPFLFSPAYEVGLPNAVQ</sequence>
<dbReference type="STRING" id="1579979.WM2015_14"/>
<organism evidence="2 3">
    <name type="scientific">Wenzhouxiangella marina</name>
    <dbReference type="NCBI Taxonomy" id="1579979"/>
    <lineage>
        <taxon>Bacteria</taxon>
        <taxon>Pseudomonadati</taxon>
        <taxon>Pseudomonadota</taxon>
        <taxon>Gammaproteobacteria</taxon>
        <taxon>Chromatiales</taxon>
        <taxon>Wenzhouxiangellaceae</taxon>
        <taxon>Wenzhouxiangella</taxon>
    </lineage>
</organism>
<reference evidence="3" key="1">
    <citation type="submission" date="2015-07" db="EMBL/GenBank/DDBJ databases">
        <authorList>
            <person name="Kim K.M."/>
        </authorList>
    </citation>
    <scope>NUCLEOTIDE SEQUENCE [LARGE SCALE GENOMIC DNA]</scope>
    <source>
        <strain evidence="3">KCTC 42284</strain>
    </source>
</reference>
<dbReference type="KEGG" id="wma:WM2015_14"/>
<feature type="transmembrane region" description="Helical" evidence="1">
    <location>
        <begin position="37"/>
        <end position="55"/>
    </location>
</feature>
<name>A0A0K0XRX5_9GAMM</name>
<protein>
    <submittedName>
        <fullName evidence="2">Uncharacterized protein</fullName>
    </submittedName>
</protein>
<dbReference type="EMBL" id="CP012154">
    <property type="protein sequence ID" value="AKS40405.1"/>
    <property type="molecule type" value="Genomic_DNA"/>
</dbReference>
<gene>
    <name evidence="2" type="ORF">WM2015_14</name>
</gene>
<keyword evidence="1" id="KW-0812">Transmembrane</keyword>
<feature type="transmembrane region" description="Helical" evidence="1">
    <location>
        <begin position="263"/>
        <end position="282"/>
    </location>
</feature>
<keyword evidence="1" id="KW-1133">Transmembrane helix</keyword>
<feature type="transmembrane region" description="Helical" evidence="1">
    <location>
        <begin position="151"/>
        <end position="180"/>
    </location>
</feature>